<dbReference type="GO" id="GO:0016020">
    <property type="term" value="C:membrane"/>
    <property type="evidence" value="ECO:0007669"/>
    <property type="project" value="UniProtKB-SubCell"/>
</dbReference>
<name>A0A2P6VS40_9CHLO</name>
<evidence type="ECO:0000256" key="7">
    <source>
        <dbReference type="ARBA" id="ARBA00023136"/>
    </source>
</evidence>
<reference evidence="10 11" key="1">
    <citation type="journal article" date="2018" name="Plant J.">
        <title>Genome sequences of Chlorella sorokiniana UTEX 1602 and Micractinium conductrix SAG 241.80: implications to maltose excretion by a green alga.</title>
        <authorList>
            <person name="Arriola M.B."/>
            <person name="Velmurugan N."/>
            <person name="Zhang Y."/>
            <person name="Plunkett M.H."/>
            <person name="Hondzo H."/>
            <person name="Barney B.M."/>
        </authorList>
    </citation>
    <scope>NUCLEOTIDE SEQUENCE [LARGE SCALE GENOMIC DNA]</scope>
    <source>
        <strain evidence="10 11">SAG 241.80</strain>
    </source>
</reference>
<dbReference type="Proteomes" id="UP000239649">
    <property type="component" value="Unassembled WGS sequence"/>
</dbReference>
<dbReference type="SUPFAM" id="SSF144091">
    <property type="entry name" value="Rhomboid-like"/>
    <property type="match status" value="1"/>
</dbReference>
<keyword evidence="5" id="KW-0378">Hydrolase</keyword>
<dbReference type="OrthoDB" id="496093at2759"/>
<gene>
    <name evidence="10" type="primary">g43</name>
    <name evidence="10" type="ORF">C2E20_0043</name>
</gene>
<feature type="domain" description="Peptidase S54 rhomboid" evidence="9">
    <location>
        <begin position="76"/>
        <end position="239"/>
    </location>
</feature>
<evidence type="ECO:0000259" key="9">
    <source>
        <dbReference type="Pfam" id="PF01694"/>
    </source>
</evidence>
<evidence type="ECO:0000256" key="8">
    <source>
        <dbReference type="SAM" id="Phobius"/>
    </source>
</evidence>
<keyword evidence="6 8" id="KW-1133">Transmembrane helix</keyword>
<dbReference type="Pfam" id="PF01694">
    <property type="entry name" value="Rhomboid"/>
    <property type="match status" value="1"/>
</dbReference>
<dbReference type="EMBL" id="LHPF02000001">
    <property type="protein sequence ID" value="PSC76887.1"/>
    <property type="molecule type" value="Genomic_DNA"/>
</dbReference>
<proteinExistence type="inferred from homology"/>
<evidence type="ECO:0000256" key="1">
    <source>
        <dbReference type="ARBA" id="ARBA00004141"/>
    </source>
</evidence>
<evidence type="ECO:0000313" key="11">
    <source>
        <dbReference type="Proteomes" id="UP000239649"/>
    </source>
</evidence>
<feature type="transmembrane region" description="Helical" evidence="8">
    <location>
        <begin position="154"/>
        <end position="175"/>
    </location>
</feature>
<keyword evidence="4 8" id="KW-0812">Transmembrane</keyword>
<protein>
    <submittedName>
        <fullName evidence="10">Rhomboid mitochondrial</fullName>
    </submittedName>
</protein>
<keyword evidence="3" id="KW-0645">Protease</keyword>
<evidence type="ECO:0000256" key="2">
    <source>
        <dbReference type="ARBA" id="ARBA00009045"/>
    </source>
</evidence>
<dbReference type="InterPro" id="IPR035952">
    <property type="entry name" value="Rhomboid-like_sf"/>
</dbReference>
<evidence type="ECO:0000313" key="10">
    <source>
        <dbReference type="EMBL" id="PSC76887.1"/>
    </source>
</evidence>
<comment type="subcellular location">
    <subcellularLocation>
        <location evidence="1">Membrane</location>
        <topology evidence="1">Multi-pass membrane protein</topology>
    </subcellularLocation>
</comment>
<evidence type="ECO:0000256" key="4">
    <source>
        <dbReference type="ARBA" id="ARBA00022692"/>
    </source>
</evidence>
<dbReference type="AlphaFoldDB" id="A0A2P6VS40"/>
<dbReference type="STRING" id="554055.A0A2P6VS40"/>
<feature type="transmembrane region" description="Helical" evidence="8">
    <location>
        <begin position="116"/>
        <end position="134"/>
    </location>
</feature>
<dbReference type="PANTHER" id="PTHR43066:SF1">
    <property type="entry name" value="RHOMBOID PROTEIN 2"/>
    <property type="match status" value="1"/>
</dbReference>
<comment type="caution">
    <text evidence="10">The sequence shown here is derived from an EMBL/GenBank/DDBJ whole genome shotgun (WGS) entry which is preliminary data.</text>
</comment>
<comment type="similarity">
    <text evidence="2">Belongs to the peptidase S54 family.</text>
</comment>
<dbReference type="Gene3D" id="1.20.1540.10">
    <property type="entry name" value="Rhomboid-like"/>
    <property type="match status" value="1"/>
</dbReference>
<evidence type="ECO:0000256" key="6">
    <source>
        <dbReference type="ARBA" id="ARBA00022989"/>
    </source>
</evidence>
<evidence type="ECO:0000256" key="5">
    <source>
        <dbReference type="ARBA" id="ARBA00022801"/>
    </source>
</evidence>
<dbReference type="GO" id="GO:0006508">
    <property type="term" value="P:proteolysis"/>
    <property type="evidence" value="ECO:0007669"/>
    <property type="project" value="UniProtKB-KW"/>
</dbReference>
<keyword evidence="11" id="KW-1185">Reference proteome</keyword>
<dbReference type="GO" id="GO:0004252">
    <property type="term" value="F:serine-type endopeptidase activity"/>
    <property type="evidence" value="ECO:0007669"/>
    <property type="project" value="InterPro"/>
</dbReference>
<dbReference type="PANTHER" id="PTHR43066">
    <property type="entry name" value="RHOMBOID-RELATED PROTEIN"/>
    <property type="match status" value="1"/>
</dbReference>
<sequence length="310" mass="31867">MERAGPVIPQPYKPSGGYRDVCLLASVWAAARTVQQYDAQPATAALVAAQAALYLKPKGYALLQVGTNAHRVLHHGEWRRVAAGAMLHSNVPHLLGNCSRLVSVGMPMERRLGSPGFAALAAACAAASSALYLLSARLAAGWLPDSGLAHKYFMSFPVGFSGALLALSVVGGYLVEARSASGAGGPCSPAQPWQALMGHFLAGRLGCWPNLLLSHALAPKASLPGHMCGIGAGVLIVYAARGLRWLAARLLGDAGGGASQHNGGLAQRLGLLSLGGATDHPSLGWRDLGCHVLLAAATMLALRLVADKGG</sequence>
<dbReference type="InterPro" id="IPR022764">
    <property type="entry name" value="Peptidase_S54_rhomboid_dom"/>
</dbReference>
<accession>A0A2P6VS40</accession>
<organism evidence="10 11">
    <name type="scientific">Micractinium conductrix</name>
    <dbReference type="NCBI Taxonomy" id="554055"/>
    <lineage>
        <taxon>Eukaryota</taxon>
        <taxon>Viridiplantae</taxon>
        <taxon>Chlorophyta</taxon>
        <taxon>core chlorophytes</taxon>
        <taxon>Trebouxiophyceae</taxon>
        <taxon>Chlorellales</taxon>
        <taxon>Chlorellaceae</taxon>
        <taxon>Chlorella clade</taxon>
        <taxon>Micractinium</taxon>
    </lineage>
</organism>
<keyword evidence="7 8" id="KW-0472">Membrane</keyword>
<evidence type="ECO:0000256" key="3">
    <source>
        <dbReference type="ARBA" id="ARBA00022670"/>
    </source>
</evidence>